<accession>A0A0A9AMJ3</accession>
<evidence type="ECO:0000313" key="1">
    <source>
        <dbReference type="EMBL" id="JAD52376.1"/>
    </source>
</evidence>
<dbReference type="AlphaFoldDB" id="A0A0A9AMJ3"/>
<name>A0A0A9AMJ3_ARUDO</name>
<reference evidence="1" key="1">
    <citation type="submission" date="2014-09" db="EMBL/GenBank/DDBJ databases">
        <authorList>
            <person name="Magalhaes I.L.F."/>
            <person name="Oliveira U."/>
            <person name="Santos F.R."/>
            <person name="Vidigal T.H.D.A."/>
            <person name="Brescovit A.D."/>
            <person name="Santos A.J."/>
        </authorList>
    </citation>
    <scope>NUCLEOTIDE SEQUENCE</scope>
    <source>
        <tissue evidence="1">Shoot tissue taken approximately 20 cm above the soil surface</tissue>
    </source>
</reference>
<reference evidence="1" key="2">
    <citation type="journal article" date="2015" name="Data Brief">
        <title>Shoot transcriptome of the giant reed, Arundo donax.</title>
        <authorList>
            <person name="Barrero R.A."/>
            <person name="Guerrero F.D."/>
            <person name="Moolhuijzen P."/>
            <person name="Goolsby J.A."/>
            <person name="Tidwell J."/>
            <person name="Bellgard S.E."/>
            <person name="Bellgard M.I."/>
        </authorList>
    </citation>
    <scope>NUCLEOTIDE SEQUENCE</scope>
    <source>
        <tissue evidence="1">Shoot tissue taken approximately 20 cm above the soil surface</tissue>
    </source>
</reference>
<protein>
    <submittedName>
        <fullName evidence="1">Uncharacterized protein</fullName>
    </submittedName>
</protein>
<proteinExistence type="predicted"/>
<dbReference type="EMBL" id="GBRH01245519">
    <property type="protein sequence ID" value="JAD52376.1"/>
    <property type="molecule type" value="Transcribed_RNA"/>
</dbReference>
<organism evidence="1">
    <name type="scientific">Arundo donax</name>
    <name type="common">Giant reed</name>
    <name type="synonym">Donax arundinaceus</name>
    <dbReference type="NCBI Taxonomy" id="35708"/>
    <lineage>
        <taxon>Eukaryota</taxon>
        <taxon>Viridiplantae</taxon>
        <taxon>Streptophyta</taxon>
        <taxon>Embryophyta</taxon>
        <taxon>Tracheophyta</taxon>
        <taxon>Spermatophyta</taxon>
        <taxon>Magnoliopsida</taxon>
        <taxon>Liliopsida</taxon>
        <taxon>Poales</taxon>
        <taxon>Poaceae</taxon>
        <taxon>PACMAD clade</taxon>
        <taxon>Arundinoideae</taxon>
        <taxon>Arundineae</taxon>
        <taxon>Arundo</taxon>
    </lineage>
</organism>
<sequence length="74" mass="8324">MLDAKFTGKILDSLHSINVSISALSAETCCWSRITFFLVVLGSFLTCQLMLDEQPWADLCLMNTSIQHLQFKVV</sequence>